<keyword evidence="3" id="KW-1185">Reference proteome</keyword>
<dbReference type="AlphaFoldDB" id="A0A0B0MVN7"/>
<keyword evidence="1" id="KW-0812">Transmembrane</keyword>
<evidence type="ECO:0000313" key="3">
    <source>
        <dbReference type="Proteomes" id="UP000032142"/>
    </source>
</evidence>
<keyword evidence="1" id="KW-1133">Transmembrane helix</keyword>
<reference evidence="3" key="1">
    <citation type="submission" date="2014-09" db="EMBL/GenBank/DDBJ databases">
        <authorList>
            <person name="Mudge J."/>
            <person name="Ramaraj T."/>
            <person name="Lindquist I.E."/>
            <person name="Bharti A.K."/>
            <person name="Sundararajan A."/>
            <person name="Cameron C.T."/>
            <person name="Woodward J.E."/>
            <person name="May G.D."/>
            <person name="Brubaker C."/>
            <person name="Broadhvest J."/>
            <person name="Wilkins T.A."/>
        </authorList>
    </citation>
    <scope>NUCLEOTIDE SEQUENCE</scope>
    <source>
        <strain evidence="3">cv. AKA8401</strain>
    </source>
</reference>
<protein>
    <submittedName>
        <fullName evidence="2">Uncharacterized protein</fullName>
    </submittedName>
</protein>
<dbReference type="Proteomes" id="UP000032142">
    <property type="component" value="Unassembled WGS sequence"/>
</dbReference>
<name>A0A0B0MVN7_GOSAR</name>
<feature type="transmembrane region" description="Helical" evidence="1">
    <location>
        <begin position="12"/>
        <end position="29"/>
    </location>
</feature>
<proteinExistence type="predicted"/>
<keyword evidence="1" id="KW-0472">Membrane</keyword>
<gene>
    <name evidence="2" type="ORF">F383_29622</name>
</gene>
<organism evidence="2 3">
    <name type="scientific">Gossypium arboreum</name>
    <name type="common">Tree cotton</name>
    <name type="synonym">Gossypium nanking</name>
    <dbReference type="NCBI Taxonomy" id="29729"/>
    <lineage>
        <taxon>Eukaryota</taxon>
        <taxon>Viridiplantae</taxon>
        <taxon>Streptophyta</taxon>
        <taxon>Embryophyta</taxon>
        <taxon>Tracheophyta</taxon>
        <taxon>Spermatophyta</taxon>
        <taxon>Magnoliopsida</taxon>
        <taxon>eudicotyledons</taxon>
        <taxon>Gunneridae</taxon>
        <taxon>Pentapetalae</taxon>
        <taxon>rosids</taxon>
        <taxon>malvids</taxon>
        <taxon>Malvales</taxon>
        <taxon>Malvaceae</taxon>
        <taxon>Malvoideae</taxon>
        <taxon>Gossypium</taxon>
    </lineage>
</organism>
<evidence type="ECO:0000256" key="1">
    <source>
        <dbReference type="SAM" id="Phobius"/>
    </source>
</evidence>
<dbReference type="EMBL" id="JRRC01418195">
    <property type="protein sequence ID" value="KHG04785.1"/>
    <property type="molecule type" value="Genomic_DNA"/>
</dbReference>
<evidence type="ECO:0000313" key="2">
    <source>
        <dbReference type="EMBL" id="KHG04785.1"/>
    </source>
</evidence>
<sequence>MADPSFYHPPPLLLISILFLPGIALDHYLPISKIQPFLNCLQTSQRLNCKQEHIEPFDVKRDDSEAPYLG</sequence>
<comment type="caution">
    <text evidence="2">The sequence shown here is derived from an EMBL/GenBank/DDBJ whole genome shotgun (WGS) entry which is preliminary data.</text>
</comment>
<accession>A0A0B0MVN7</accession>